<keyword evidence="3" id="KW-1185">Reference proteome</keyword>
<evidence type="ECO:0000313" key="3">
    <source>
        <dbReference type="Proteomes" id="UP000324222"/>
    </source>
</evidence>
<dbReference type="GO" id="GO:0031209">
    <property type="term" value="C:SCAR complex"/>
    <property type="evidence" value="ECO:0007669"/>
    <property type="project" value="TreeGrafter"/>
</dbReference>
<dbReference type="Proteomes" id="UP000324222">
    <property type="component" value="Unassembled WGS sequence"/>
</dbReference>
<dbReference type="PANTHER" id="PTHR12093">
    <property type="entry name" value="NCK-ASSOCIATED PROTEIN 1"/>
    <property type="match status" value="1"/>
</dbReference>
<sequence length="80" mass="9261">MRTNFDKPDQMKELFKKLQQVDNVLTRMQIIGVILCFRQLAQEALTDVLDNRIPYLMSSIADFKHHVPNGDTMVSVKIIV</sequence>
<accession>A0A5B7IV03</accession>
<dbReference type="OrthoDB" id="548214at2759"/>
<proteinExistence type="inferred from homology"/>
<dbReference type="InterPro" id="IPR019137">
    <property type="entry name" value="Nck-associated_protein-1"/>
</dbReference>
<dbReference type="PANTHER" id="PTHR12093:SF10">
    <property type="entry name" value="MEMBRANE-ASSOCIATED PROTEIN HEM"/>
    <property type="match status" value="1"/>
</dbReference>
<dbReference type="Pfam" id="PF09735">
    <property type="entry name" value="Nckap1"/>
    <property type="match status" value="1"/>
</dbReference>
<dbReference type="GO" id="GO:0016477">
    <property type="term" value="P:cell migration"/>
    <property type="evidence" value="ECO:0007669"/>
    <property type="project" value="TreeGrafter"/>
</dbReference>
<dbReference type="GO" id="GO:0030031">
    <property type="term" value="P:cell projection assembly"/>
    <property type="evidence" value="ECO:0007669"/>
    <property type="project" value="TreeGrafter"/>
</dbReference>
<evidence type="ECO:0000313" key="2">
    <source>
        <dbReference type="EMBL" id="MPC84044.1"/>
    </source>
</evidence>
<comment type="similarity">
    <text evidence="1">Belongs to the HEM-1/HEM-2 family.</text>
</comment>
<dbReference type="EMBL" id="VSRR010064282">
    <property type="protein sequence ID" value="MPC84044.1"/>
    <property type="molecule type" value="Genomic_DNA"/>
</dbReference>
<dbReference type="GO" id="GO:0048812">
    <property type="term" value="P:neuron projection morphogenesis"/>
    <property type="evidence" value="ECO:0007669"/>
    <property type="project" value="TreeGrafter"/>
</dbReference>
<evidence type="ECO:0000256" key="1">
    <source>
        <dbReference type="ARBA" id="ARBA00037947"/>
    </source>
</evidence>
<dbReference type="GO" id="GO:0030866">
    <property type="term" value="P:cortical actin cytoskeleton organization"/>
    <property type="evidence" value="ECO:0007669"/>
    <property type="project" value="TreeGrafter"/>
</dbReference>
<comment type="caution">
    <text evidence="2">The sequence shown here is derived from an EMBL/GenBank/DDBJ whole genome shotgun (WGS) entry which is preliminary data.</text>
</comment>
<organism evidence="2 3">
    <name type="scientific">Portunus trituberculatus</name>
    <name type="common">Swimming crab</name>
    <name type="synonym">Neptunus trituberculatus</name>
    <dbReference type="NCBI Taxonomy" id="210409"/>
    <lineage>
        <taxon>Eukaryota</taxon>
        <taxon>Metazoa</taxon>
        <taxon>Ecdysozoa</taxon>
        <taxon>Arthropoda</taxon>
        <taxon>Crustacea</taxon>
        <taxon>Multicrustacea</taxon>
        <taxon>Malacostraca</taxon>
        <taxon>Eumalacostraca</taxon>
        <taxon>Eucarida</taxon>
        <taxon>Decapoda</taxon>
        <taxon>Pleocyemata</taxon>
        <taxon>Brachyura</taxon>
        <taxon>Eubrachyura</taxon>
        <taxon>Portunoidea</taxon>
        <taxon>Portunidae</taxon>
        <taxon>Portuninae</taxon>
        <taxon>Portunus</taxon>
    </lineage>
</organism>
<dbReference type="AlphaFoldDB" id="A0A5B7IV03"/>
<name>A0A5B7IV03_PORTR</name>
<protein>
    <submittedName>
        <fullName evidence="2">Membrane-associated protein Hem</fullName>
    </submittedName>
</protein>
<gene>
    <name evidence="2" type="primary">Hem_0</name>
    <name evidence="2" type="ORF">E2C01_078769</name>
</gene>
<reference evidence="2 3" key="1">
    <citation type="submission" date="2019-05" db="EMBL/GenBank/DDBJ databases">
        <title>Another draft genome of Portunus trituberculatus and its Hox gene families provides insights of decapod evolution.</title>
        <authorList>
            <person name="Jeong J.-H."/>
            <person name="Song I."/>
            <person name="Kim S."/>
            <person name="Choi T."/>
            <person name="Kim D."/>
            <person name="Ryu S."/>
            <person name="Kim W."/>
        </authorList>
    </citation>
    <scope>NUCLEOTIDE SEQUENCE [LARGE SCALE GENOMIC DNA]</scope>
    <source>
        <tissue evidence="2">Muscle</tissue>
    </source>
</reference>